<dbReference type="InterPro" id="IPR057699">
    <property type="entry name" value="DUF7939"/>
</dbReference>
<proteinExistence type="predicted"/>
<keyword evidence="4" id="KW-1185">Reference proteome</keyword>
<reference evidence="3 4" key="1">
    <citation type="submission" date="2012-12" db="EMBL/GenBank/DDBJ databases">
        <title>Genome Assembly of Photobacterium sp. AK15.</title>
        <authorList>
            <person name="Khatri I."/>
            <person name="Vaidya B."/>
            <person name="Srinivas T.N.R."/>
            <person name="Subramanian S."/>
            <person name="Pinnaka A."/>
        </authorList>
    </citation>
    <scope>NUCLEOTIDE SEQUENCE [LARGE SCALE GENOMIC DNA]</scope>
    <source>
        <strain evidence="3 4">AK15</strain>
    </source>
</reference>
<dbReference type="AlphaFoldDB" id="L8J4S2"/>
<dbReference type="PANTHER" id="PTHR40940:SF1">
    <property type="entry name" value="PROTEIN BATD"/>
    <property type="match status" value="1"/>
</dbReference>
<gene>
    <name evidence="3" type="ORF">C942_03198</name>
</gene>
<protein>
    <submittedName>
        <fullName evidence="3">BatD</fullName>
    </submittedName>
</protein>
<keyword evidence="1" id="KW-0812">Transmembrane</keyword>
<sequence>MDMMKNNSIPLIGNFRRACSGINKGIIYSILVMVSAIMMPSWAQAAQAVATVSKNIVAVNEVFQLTVAIDDSVSSNALDLSPLDKDFIYGTPNVSSNTSMINGVVTRNTQWRVAIAAKEIGDFTIPSFRIGATTTEPIVLTSMKSSTTSSKPLNQPAIRLDADLDKKQLYVGESFRYKVRLRIGEQMSQASLAPPSGDGLEVRQIGDDRQTETVLNGRRYVIIMRDYQITPTKAGSITLKGAEFNGSVIKGGRGFGSRLQVPVTQQPEDITLSVKGKPAGYQGLWIPTEDLQLEQNWQPAGAELKVGEPLTRIISLRIKNAEQSNMPNLTLPYPNSVKVYDEKPVYGNEGDYTVMTLKQVIIPRSEGKLSLPPLAVNWWNTQTDKQETSKIAGRELNVLPGDNTNNIVLPSVSNSVPVPQDQPTAPVEPQVITQVVTDAGFWPWLTALFAALWLFTTVLWLKARFSKQHVIVPGSGQKIVPPTPLTGMKQAAEAKEPIKVHTYYKQWAESNPEHPQQEALHQQVTAMMNAHFGKEPEQWDSKELINLLRSLKKNKPAKNKVISENQALAPLVPER</sequence>
<dbReference type="EMBL" id="AMZO01000034">
    <property type="protein sequence ID" value="ELR63855.1"/>
    <property type="molecule type" value="Genomic_DNA"/>
</dbReference>
<keyword evidence="1" id="KW-0472">Membrane</keyword>
<dbReference type="Proteomes" id="UP000011134">
    <property type="component" value="Unassembled WGS sequence"/>
</dbReference>
<dbReference type="Pfam" id="PF25607">
    <property type="entry name" value="DUF7939"/>
    <property type="match status" value="1"/>
</dbReference>
<dbReference type="Pfam" id="PF13584">
    <property type="entry name" value="BatD"/>
    <property type="match status" value="2"/>
</dbReference>
<name>L8J4S2_9GAMM</name>
<keyword evidence="1" id="KW-1133">Transmembrane helix</keyword>
<feature type="transmembrane region" description="Helical" evidence="1">
    <location>
        <begin position="441"/>
        <end position="461"/>
    </location>
</feature>
<accession>L8J4S2</accession>
<comment type="caution">
    <text evidence="3">The sequence shown here is derived from an EMBL/GenBank/DDBJ whole genome shotgun (WGS) entry which is preliminary data.</text>
</comment>
<feature type="domain" description="DUF7939" evidence="2">
    <location>
        <begin position="486"/>
        <end position="554"/>
    </location>
</feature>
<dbReference type="PATRIC" id="fig|1056511.3.peg.4121"/>
<dbReference type="InterPro" id="IPR025738">
    <property type="entry name" value="BatD"/>
</dbReference>
<dbReference type="OrthoDB" id="5293418at2"/>
<evidence type="ECO:0000313" key="3">
    <source>
        <dbReference type="EMBL" id="ELR63855.1"/>
    </source>
</evidence>
<dbReference type="PANTHER" id="PTHR40940">
    <property type="entry name" value="PROTEIN BATD-RELATED"/>
    <property type="match status" value="1"/>
</dbReference>
<evidence type="ECO:0000259" key="2">
    <source>
        <dbReference type="Pfam" id="PF25607"/>
    </source>
</evidence>
<organism evidence="3 4">
    <name type="scientific">Photobacterium marinum</name>
    <dbReference type="NCBI Taxonomy" id="1056511"/>
    <lineage>
        <taxon>Bacteria</taxon>
        <taxon>Pseudomonadati</taxon>
        <taxon>Pseudomonadota</taxon>
        <taxon>Gammaproteobacteria</taxon>
        <taxon>Vibrionales</taxon>
        <taxon>Vibrionaceae</taxon>
        <taxon>Photobacterium</taxon>
    </lineage>
</organism>
<evidence type="ECO:0000313" key="4">
    <source>
        <dbReference type="Proteomes" id="UP000011134"/>
    </source>
</evidence>
<dbReference type="RefSeq" id="WP_007469672.1">
    <property type="nucleotide sequence ID" value="NZ_AMZO01000034.1"/>
</dbReference>
<evidence type="ECO:0000256" key="1">
    <source>
        <dbReference type="SAM" id="Phobius"/>
    </source>
</evidence>